<comment type="catalytic activity">
    <reaction evidence="1">
        <text>ATP + protein L-histidine = ADP + protein N-phospho-L-histidine.</text>
        <dbReference type="EC" id="2.7.13.3"/>
    </reaction>
</comment>
<evidence type="ECO:0000313" key="18">
    <source>
        <dbReference type="Proteomes" id="UP001305498"/>
    </source>
</evidence>
<evidence type="ECO:0000256" key="8">
    <source>
        <dbReference type="ARBA" id="ARBA00022741"/>
    </source>
</evidence>
<dbReference type="InterPro" id="IPR004358">
    <property type="entry name" value="Sig_transdc_His_kin-like_C"/>
</dbReference>
<dbReference type="InterPro" id="IPR029151">
    <property type="entry name" value="Sensor-like_sf"/>
</dbReference>
<proteinExistence type="predicted"/>
<evidence type="ECO:0000259" key="15">
    <source>
        <dbReference type="PROSITE" id="PS50109"/>
    </source>
</evidence>
<name>A0AA97I686_9MICO</name>
<dbReference type="Gene3D" id="3.30.565.10">
    <property type="entry name" value="Histidine kinase-like ATPase, C-terminal domain"/>
    <property type="match status" value="1"/>
</dbReference>
<keyword evidence="9" id="KW-0418">Kinase</keyword>
<evidence type="ECO:0000313" key="17">
    <source>
        <dbReference type="EMBL" id="WOF23579.1"/>
    </source>
</evidence>
<comment type="subcellular location">
    <subcellularLocation>
        <location evidence="2">Cell membrane</location>
        <topology evidence="2">Multi-pass membrane protein</topology>
    </subcellularLocation>
</comment>
<evidence type="ECO:0000256" key="14">
    <source>
        <dbReference type="SAM" id="Phobius"/>
    </source>
</evidence>
<feature type="domain" description="PAS" evidence="16">
    <location>
        <begin position="216"/>
        <end position="253"/>
    </location>
</feature>
<evidence type="ECO:0000256" key="12">
    <source>
        <dbReference type="ARBA" id="ARBA00023012"/>
    </source>
</evidence>
<organism evidence="17 18">
    <name type="scientific">Microbacterium betulae</name>
    <dbReference type="NCBI Taxonomy" id="2981139"/>
    <lineage>
        <taxon>Bacteria</taxon>
        <taxon>Bacillati</taxon>
        <taxon>Actinomycetota</taxon>
        <taxon>Actinomycetes</taxon>
        <taxon>Micrococcales</taxon>
        <taxon>Microbacteriaceae</taxon>
        <taxon>Microbacterium</taxon>
    </lineage>
</organism>
<dbReference type="SUPFAM" id="SSF55890">
    <property type="entry name" value="Sporulation response regulatory protein Spo0B"/>
    <property type="match status" value="1"/>
</dbReference>
<keyword evidence="10 17" id="KW-0067">ATP-binding</keyword>
<keyword evidence="5" id="KW-0597">Phosphoprotein</keyword>
<dbReference type="SUPFAM" id="SSF55785">
    <property type="entry name" value="PYP-like sensor domain (PAS domain)"/>
    <property type="match status" value="1"/>
</dbReference>
<dbReference type="PRINTS" id="PR00344">
    <property type="entry name" value="BCTRLSENSOR"/>
</dbReference>
<dbReference type="InterPro" id="IPR033463">
    <property type="entry name" value="sCache_3"/>
</dbReference>
<keyword evidence="4" id="KW-1003">Cell membrane</keyword>
<dbReference type="InterPro" id="IPR013656">
    <property type="entry name" value="PAS_4"/>
</dbReference>
<accession>A0AA97I686</accession>
<keyword evidence="18" id="KW-1185">Reference proteome</keyword>
<sequence length="543" mass="56458">MPGPRPPRRLSLAAQLLVLQLVILLGALGGVLWLSISQSLRTFESQESRRTLSAAESLAATPLVRALLPDADASGRAALAPAVESVRAVAGLTEAAVIDAAGSVVSSSDVTLAGEPAPSGYLAGDAGRAWTGTTEVDGRSLLLSRVPVFAESGERIGLAVAARAYPGWPERLGAAVPDILVALVVFGAVGLGGSYLLSRRLKRQTLGMEPGEIAAVVEHREALLRGVKEGVVAVDTDGRITALNDAARALLGWHDVREGRTLEETGAPASVLLALAPDGGRAHPLDEQVDAPLVVGDRLVVANRRPLRSHGRDIGAVTTLRDRTELIALEDELGASRMTAELLRAQTHEFANQLHTVAGLIQIDQAAGALQYISGIAFTRSALVDSVTDRIADAPLAALLIAASSAAAERHVVLRIDEDSRLEPVPAALSRDLITVVGNLVDNAVEAASGTDAAAVDVDVRDAGGVVTITVQDSGPGLEGHDPELLFRRGFSTKPGGMPGGRGYGLALTRQVCRRRGGDATARERDGAVFVATLPREEGSRPA</sequence>
<dbReference type="EC" id="2.7.13.3" evidence="3"/>
<gene>
    <name evidence="17" type="ORF">N8K70_02555</name>
</gene>
<dbReference type="Pfam" id="PF17203">
    <property type="entry name" value="sCache_3_2"/>
    <property type="match status" value="1"/>
</dbReference>
<keyword evidence="8" id="KW-0547">Nucleotide-binding</keyword>
<keyword evidence="7 14" id="KW-0812">Transmembrane</keyword>
<evidence type="ECO:0000256" key="1">
    <source>
        <dbReference type="ARBA" id="ARBA00000085"/>
    </source>
</evidence>
<dbReference type="GO" id="GO:0000155">
    <property type="term" value="F:phosphorelay sensor kinase activity"/>
    <property type="evidence" value="ECO:0007669"/>
    <property type="project" value="InterPro"/>
</dbReference>
<evidence type="ECO:0000256" key="4">
    <source>
        <dbReference type="ARBA" id="ARBA00022475"/>
    </source>
</evidence>
<dbReference type="PANTHER" id="PTHR43547">
    <property type="entry name" value="TWO-COMPONENT HISTIDINE KINASE"/>
    <property type="match status" value="1"/>
</dbReference>
<dbReference type="InterPro" id="IPR016120">
    <property type="entry name" value="Sig_transdc_His_kin_SpoOB"/>
</dbReference>
<evidence type="ECO:0000256" key="2">
    <source>
        <dbReference type="ARBA" id="ARBA00004651"/>
    </source>
</evidence>
<evidence type="ECO:0000256" key="6">
    <source>
        <dbReference type="ARBA" id="ARBA00022679"/>
    </source>
</evidence>
<dbReference type="SMART" id="SM00387">
    <property type="entry name" value="HATPase_c"/>
    <property type="match status" value="1"/>
</dbReference>
<dbReference type="SUPFAM" id="SSF55874">
    <property type="entry name" value="ATPase domain of HSP90 chaperone/DNA topoisomerase II/histidine kinase"/>
    <property type="match status" value="1"/>
</dbReference>
<dbReference type="CDD" id="cd00130">
    <property type="entry name" value="PAS"/>
    <property type="match status" value="1"/>
</dbReference>
<evidence type="ECO:0000256" key="5">
    <source>
        <dbReference type="ARBA" id="ARBA00022553"/>
    </source>
</evidence>
<dbReference type="Proteomes" id="UP001305498">
    <property type="component" value="Chromosome"/>
</dbReference>
<evidence type="ECO:0000256" key="9">
    <source>
        <dbReference type="ARBA" id="ARBA00022777"/>
    </source>
</evidence>
<keyword evidence="13 14" id="KW-0472">Membrane</keyword>
<dbReference type="AlphaFoldDB" id="A0AA97I686"/>
<dbReference type="GO" id="GO:0005524">
    <property type="term" value="F:ATP binding"/>
    <property type="evidence" value="ECO:0007669"/>
    <property type="project" value="UniProtKB-KW"/>
</dbReference>
<dbReference type="PROSITE" id="PS50109">
    <property type="entry name" value="HIS_KIN"/>
    <property type="match status" value="1"/>
</dbReference>
<dbReference type="InterPro" id="IPR005467">
    <property type="entry name" value="His_kinase_dom"/>
</dbReference>
<keyword evidence="6" id="KW-0808">Transferase</keyword>
<dbReference type="KEGG" id="mbet:N8K70_02555"/>
<feature type="transmembrane region" description="Helical" evidence="14">
    <location>
        <begin position="179"/>
        <end position="198"/>
    </location>
</feature>
<feature type="domain" description="Histidine kinase" evidence="15">
    <location>
        <begin position="345"/>
        <end position="538"/>
    </location>
</feature>
<dbReference type="Pfam" id="PF08448">
    <property type="entry name" value="PAS_4"/>
    <property type="match status" value="1"/>
</dbReference>
<evidence type="ECO:0000259" key="16">
    <source>
        <dbReference type="PROSITE" id="PS50112"/>
    </source>
</evidence>
<dbReference type="InterPro" id="IPR036890">
    <property type="entry name" value="HATPase_C_sf"/>
</dbReference>
<protein>
    <recommendedName>
        <fullName evidence="3">histidine kinase</fullName>
        <ecNumber evidence="3">2.7.13.3</ecNumber>
    </recommendedName>
</protein>
<dbReference type="Gene3D" id="3.30.450.20">
    <property type="entry name" value="PAS domain"/>
    <property type="match status" value="2"/>
</dbReference>
<dbReference type="PROSITE" id="PS50112">
    <property type="entry name" value="PAS"/>
    <property type="match status" value="1"/>
</dbReference>
<dbReference type="InterPro" id="IPR000014">
    <property type="entry name" value="PAS"/>
</dbReference>
<dbReference type="InterPro" id="IPR003594">
    <property type="entry name" value="HATPase_dom"/>
</dbReference>
<evidence type="ECO:0000256" key="11">
    <source>
        <dbReference type="ARBA" id="ARBA00022989"/>
    </source>
</evidence>
<dbReference type="Pfam" id="PF02518">
    <property type="entry name" value="HATPase_c"/>
    <property type="match status" value="1"/>
</dbReference>
<keyword evidence="11 14" id="KW-1133">Transmembrane helix</keyword>
<evidence type="ECO:0000256" key="13">
    <source>
        <dbReference type="ARBA" id="ARBA00023136"/>
    </source>
</evidence>
<evidence type="ECO:0000256" key="10">
    <source>
        <dbReference type="ARBA" id="ARBA00022840"/>
    </source>
</evidence>
<dbReference type="SUPFAM" id="SSF103190">
    <property type="entry name" value="Sensory domain-like"/>
    <property type="match status" value="1"/>
</dbReference>
<dbReference type="RefSeq" id="WP_317140051.1">
    <property type="nucleotide sequence ID" value="NZ_CP118157.1"/>
</dbReference>
<dbReference type="Gene3D" id="1.10.287.130">
    <property type="match status" value="1"/>
</dbReference>
<dbReference type="EMBL" id="CP118157">
    <property type="protein sequence ID" value="WOF23579.1"/>
    <property type="molecule type" value="Genomic_DNA"/>
</dbReference>
<evidence type="ECO:0000256" key="3">
    <source>
        <dbReference type="ARBA" id="ARBA00012438"/>
    </source>
</evidence>
<evidence type="ECO:0000256" key="7">
    <source>
        <dbReference type="ARBA" id="ARBA00022692"/>
    </source>
</evidence>
<dbReference type="GO" id="GO:0005886">
    <property type="term" value="C:plasma membrane"/>
    <property type="evidence" value="ECO:0007669"/>
    <property type="project" value="UniProtKB-SubCell"/>
</dbReference>
<dbReference type="InterPro" id="IPR035965">
    <property type="entry name" value="PAS-like_dom_sf"/>
</dbReference>
<dbReference type="PANTHER" id="PTHR43547:SF10">
    <property type="entry name" value="SENSOR HISTIDINE KINASE DCUS"/>
    <property type="match status" value="1"/>
</dbReference>
<reference evidence="17 18" key="1">
    <citation type="submission" date="2023-02" db="EMBL/GenBank/DDBJ databases">
        <title>Microbacterium betulae sp. nov., isolated from birch wood.</title>
        <authorList>
            <person name="Pasciak M."/>
            <person name="Pawlik K.J."/>
            <person name="Martynowski D."/>
            <person name="Laczmanski L."/>
            <person name="Ciekot J."/>
            <person name="Szponar B."/>
            <person name="Wojcik-Fatla A."/>
            <person name="Mackiewicz B."/>
            <person name="Farian E."/>
            <person name="Cholewa G."/>
            <person name="Cholewa A."/>
            <person name="Dutkiewicz J."/>
        </authorList>
    </citation>
    <scope>NUCLEOTIDE SEQUENCE [LARGE SCALE GENOMIC DNA]</scope>
    <source>
        <strain evidence="17 18">AB</strain>
    </source>
</reference>
<keyword evidence="12" id="KW-0902">Two-component regulatory system</keyword>